<organism evidence="1 2">
    <name type="scientific">Meloidogyne enterolobii</name>
    <name type="common">Root-knot nematode worm</name>
    <name type="synonym">Meloidogyne mayaguensis</name>
    <dbReference type="NCBI Taxonomy" id="390850"/>
    <lineage>
        <taxon>Eukaryota</taxon>
        <taxon>Metazoa</taxon>
        <taxon>Ecdysozoa</taxon>
        <taxon>Nematoda</taxon>
        <taxon>Chromadorea</taxon>
        <taxon>Rhabditida</taxon>
        <taxon>Tylenchina</taxon>
        <taxon>Tylenchomorpha</taxon>
        <taxon>Tylenchoidea</taxon>
        <taxon>Meloidogynidae</taxon>
        <taxon>Meloidogyninae</taxon>
        <taxon>Meloidogyne</taxon>
    </lineage>
</organism>
<dbReference type="EMBL" id="CAVMJV010000178">
    <property type="protein sequence ID" value="CAK5120959.1"/>
    <property type="molecule type" value="Genomic_DNA"/>
</dbReference>
<evidence type="ECO:0000313" key="2">
    <source>
        <dbReference type="Proteomes" id="UP001497535"/>
    </source>
</evidence>
<accession>A0ACB1B6X4</accession>
<proteinExistence type="predicted"/>
<comment type="caution">
    <text evidence="1">The sequence shown here is derived from an EMBL/GenBank/DDBJ whole genome shotgun (WGS) entry which is preliminary data.</text>
</comment>
<name>A0ACB1B6X4_MELEN</name>
<dbReference type="Proteomes" id="UP001497535">
    <property type="component" value="Unassembled WGS sequence"/>
</dbReference>
<protein>
    <submittedName>
        <fullName evidence="1">Uncharacterized protein</fullName>
    </submittedName>
</protein>
<reference evidence="1" key="1">
    <citation type="submission" date="2023-11" db="EMBL/GenBank/DDBJ databases">
        <authorList>
            <person name="Poullet M."/>
        </authorList>
    </citation>
    <scope>NUCLEOTIDE SEQUENCE</scope>
    <source>
        <strain evidence="1">E1834</strain>
    </source>
</reference>
<sequence>MAQSSQQKIFRVVTVWCCWHTKTLNNSWSFMAEKRRHRTTKMRENVKMRESRGMINGRKGGLAPWGKEKASAEGEGRMAFFGGNEYICFRKMR</sequence>
<gene>
    <name evidence="1" type="ORF">MENTE1834_LOCUS46919</name>
</gene>
<evidence type="ECO:0000313" key="1">
    <source>
        <dbReference type="EMBL" id="CAK5120959.1"/>
    </source>
</evidence>
<keyword evidence="2" id="KW-1185">Reference proteome</keyword>